<dbReference type="PANTHER" id="PTHR48125">
    <property type="entry name" value="LP07818P1"/>
    <property type="match status" value="1"/>
</dbReference>
<gene>
    <name evidence="2" type="ORF">TcWFU_004648</name>
</gene>
<protein>
    <submittedName>
        <fullName evidence="2">Uncharacterized protein</fullName>
    </submittedName>
</protein>
<feature type="compositionally biased region" description="Polar residues" evidence="1">
    <location>
        <begin position="391"/>
        <end position="410"/>
    </location>
</feature>
<feature type="compositionally biased region" description="Pro residues" evidence="1">
    <location>
        <begin position="572"/>
        <end position="584"/>
    </location>
</feature>
<evidence type="ECO:0000256" key="1">
    <source>
        <dbReference type="SAM" id="MobiDB-lite"/>
    </source>
</evidence>
<feature type="compositionally biased region" description="Polar residues" evidence="1">
    <location>
        <begin position="604"/>
        <end position="614"/>
    </location>
</feature>
<feature type="region of interest" description="Disordered" evidence="1">
    <location>
        <begin position="640"/>
        <end position="677"/>
    </location>
</feature>
<reference evidence="2 3" key="1">
    <citation type="journal article" date="2022" name="Front. Cell. Infect. Microbiol.">
        <title>The Genomes of Two Strains of Taenia crassiceps the Animal Model for the Study of Human Cysticercosis.</title>
        <authorList>
            <person name="Bobes R.J."/>
            <person name="Estrada K."/>
            <person name="Rios-Valencia D.G."/>
            <person name="Calderon-Gallegos A."/>
            <person name="de la Torre P."/>
            <person name="Carrero J.C."/>
            <person name="Sanchez-Flores A."/>
            <person name="Laclette J.P."/>
        </authorList>
    </citation>
    <scope>NUCLEOTIDE SEQUENCE [LARGE SCALE GENOMIC DNA]</scope>
    <source>
        <strain evidence="2">WFUcys</strain>
    </source>
</reference>
<feature type="compositionally biased region" description="Pro residues" evidence="1">
    <location>
        <begin position="548"/>
        <end position="558"/>
    </location>
</feature>
<feature type="region of interest" description="Disordered" evidence="1">
    <location>
        <begin position="271"/>
        <end position="363"/>
    </location>
</feature>
<accession>A0ABR4Q3Z7</accession>
<feature type="region of interest" description="Disordered" evidence="1">
    <location>
        <begin position="22"/>
        <end position="41"/>
    </location>
</feature>
<evidence type="ECO:0000313" key="3">
    <source>
        <dbReference type="Proteomes" id="UP001651158"/>
    </source>
</evidence>
<feature type="compositionally biased region" description="Pro residues" evidence="1">
    <location>
        <begin position="100"/>
        <end position="113"/>
    </location>
</feature>
<feature type="compositionally biased region" description="Basic and acidic residues" evidence="1">
    <location>
        <begin position="498"/>
        <end position="507"/>
    </location>
</feature>
<dbReference type="Proteomes" id="UP001651158">
    <property type="component" value="Unassembled WGS sequence"/>
</dbReference>
<dbReference type="EMBL" id="JAKROA010000013">
    <property type="protein sequence ID" value="KAL5104263.1"/>
    <property type="molecule type" value="Genomic_DNA"/>
</dbReference>
<feature type="region of interest" description="Disordered" evidence="1">
    <location>
        <begin position="783"/>
        <end position="813"/>
    </location>
</feature>
<evidence type="ECO:0000313" key="2">
    <source>
        <dbReference type="EMBL" id="KAL5104263.1"/>
    </source>
</evidence>
<feature type="compositionally biased region" description="Basic and acidic residues" evidence="1">
    <location>
        <begin position="140"/>
        <end position="187"/>
    </location>
</feature>
<sequence length="1134" mass="123470">MSDDHEEVGEVRGLVTITTDGMEALNTNGTREIVPPDSPKKGDLYVLSTTVAADGEMEIRRTLVDAGERTDNIAASNDTLVAPNQEILSLVEAATSSSPHPSPSPPSPSPPPEEGSIQDNHQTEGIQRTEVQQPLPKVPRTTEEEKEVKTESQESVEEKEADESKADLKPEVQEAAETPKYESPSDDHLDENEELKAEIQKMIDECAAAIQEEQERELDSKSEIRAFEEIAEHKVEGQEALQIKNEEENLPTEAKDVIGEQQSEFQELKQVKAEEGDQNEAEEAVKLKPTEDAKSPATKAKRTTALSTASRFTLPWQKKHVEDDSEASKSPQEAARTESTSITTRTTATTTTTKSSAKPLSGVVKNLKKGFKVKLSGLGRSGEDAAPGRITQKSGSRPSPRIVSSLSITPTHHEVVATAPESPTTRRRKELDSILSAMPPSPTPSVESMNEDGEAGGVSHVYDNLPAKQQNGKSPDTPAEEEICPSVATKPVLLAIERGVKETKARNMLEGIKPEGINGTVPENDHKPPRPPPAKSEHVNSTKASPRNLPPPPRPSAPPRVLQKSYTMTASSPPPPPSSPPPSDVEPISPVLAPSPVHSAPVQMRSSYTNATSSLDRRKLYRSKEETRVAKMATLGRPMTMHETTFTIKRKSNDTQQGSLDEGSQRQKSGQKVRYEQKDSITLPKFLLGNKKKAVQAPVSRPHLPSSPTIEGNRVSFLKSIAAEDDNNAAISPTITSMQCSMPPPRLITTTSVCIQTTPLRPKAPVSSRRQGKARPTLLALATKSGGSSQHPKNVIKPPIKSPPKASPSEDELSLPLLGDKLVDLVQNSADCKSSIFAFSHSHKLWSMNLEGEEPASEKLVHRCLLEYIATIARLRCEDLRGEFASFHWQFGDLSEAGWFKRGTLEGYSSLEVYHDPSKQLDYVKLPPIHYATANIIYPEATIDSMLSAWIDTSHLGTPSTSLASNYPTDTAPAFHPALAIIRLSDMLEELAASKSPPFGIHPSITLAVLLSIDQCSSKLSHNLEGGEKAFINLDPTKIILLCSPANCLVVFRIIDSEGEWNVQRLLLRMYRDYADSLEVAINACMDSLSQLVTTRMHLSALLQAIAPPDWVMQAGVRSAIEKANSAIPTGKDN</sequence>
<feature type="region of interest" description="Disordered" evidence="1">
    <location>
        <begin position="375"/>
        <end position="628"/>
    </location>
</feature>
<feature type="compositionally biased region" description="Low complexity" evidence="1">
    <location>
        <begin position="333"/>
        <end position="358"/>
    </location>
</feature>
<dbReference type="PANTHER" id="PTHR48125:SF12">
    <property type="entry name" value="AT HOOK TRANSCRIPTION FACTOR FAMILY-RELATED"/>
    <property type="match status" value="1"/>
</dbReference>
<name>A0ABR4Q3Z7_9CEST</name>
<feature type="compositionally biased region" description="Basic and acidic residues" evidence="1">
    <location>
        <begin position="615"/>
        <end position="628"/>
    </location>
</feature>
<feature type="region of interest" description="Disordered" evidence="1">
    <location>
        <begin position="85"/>
        <end position="192"/>
    </location>
</feature>
<feature type="compositionally biased region" description="Basic and acidic residues" evidence="1">
    <location>
        <begin position="283"/>
        <end position="294"/>
    </location>
</feature>
<feature type="compositionally biased region" description="Polar residues" evidence="1">
    <location>
        <begin position="117"/>
        <end position="132"/>
    </location>
</feature>
<organism evidence="2 3">
    <name type="scientific">Taenia crassiceps</name>
    <dbReference type="NCBI Taxonomy" id="6207"/>
    <lineage>
        <taxon>Eukaryota</taxon>
        <taxon>Metazoa</taxon>
        <taxon>Spiralia</taxon>
        <taxon>Lophotrochozoa</taxon>
        <taxon>Platyhelminthes</taxon>
        <taxon>Cestoda</taxon>
        <taxon>Eucestoda</taxon>
        <taxon>Cyclophyllidea</taxon>
        <taxon>Taeniidae</taxon>
        <taxon>Taenia</taxon>
    </lineage>
</organism>
<proteinExistence type="predicted"/>
<comment type="caution">
    <text evidence="2">The sequence shown here is derived from an EMBL/GenBank/DDBJ whole genome shotgun (WGS) entry which is preliminary data.</text>
</comment>
<keyword evidence="3" id="KW-1185">Reference proteome</keyword>